<dbReference type="EMBL" id="DQWE01000418">
    <property type="protein sequence ID" value="HDI83921.1"/>
    <property type="molecule type" value="Genomic_DNA"/>
</dbReference>
<evidence type="ECO:0008006" key="2">
    <source>
        <dbReference type="Google" id="ProtNLM"/>
    </source>
</evidence>
<gene>
    <name evidence="1" type="ORF">ENF18_09055</name>
</gene>
<dbReference type="AlphaFoldDB" id="A0A7C0ZFU8"/>
<dbReference type="Proteomes" id="UP000885847">
    <property type="component" value="Unassembled WGS sequence"/>
</dbReference>
<reference evidence="1" key="1">
    <citation type="journal article" date="2020" name="mSystems">
        <title>Genome- and Community-Level Interaction Insights into Carbon Utilization and Element Cycling Functions of Hydrothermarchaeota in Hydrothermal Sediment.</title>
        <authorList>
            <person name="Zhou Z."/>
            <person name="Liu Y."/>
            <person name="Xu W."/>
            <person name="Pan J."/>
            <person name="Luo Z.H."/>
            <person name="Li M."/>
        </authorList>
    </citation>
    <scope>NUCLEOTIDE SEQUENCE [LARGE SCALE GENOMIC DNA]</scope>
    <source>
        <strain evidence="1">HyVt-102</strain>
    </source>
</reference>
<proteinExistence type="predicted"/>
<evidence type="ECO:0000313" key="1">
    <source>
        <dbReference type="EMBL" id="HDI83921.1"/>
    </source>
</evidence>
<comment type="caution">
    <text evidence="1">The sequence shown here is derived from an EMBL/GenBank/DDBJ whole genome shotgun (WGS) entry which is preliminary data.</text>
</comment>
<sequence length="196" mass="23337">MKIEMLLDKLENKLFFSVSELADILGIKEDSARVFASRYVKKGIFVRLKRDFYVLKQNLNMYNKEQLFKIANFLQVPSYISFMTALEYYGITTQVQRNFFESAALRRSISFESAGLSFNYYKIKRVLYFDFIRINDFFISTKEKAFVDAVYLWSFGKYTIDFDSLDFDKLDKDRLKSVIQPYPEKTKRMVRKLCSI</sequence>
<organism evidence="1">
    <name type="scientific">candidate division WOR-3 bacterium</name>
    <dbReference type="NCBI Taxonomy" id="2052148"/>
    <lineage>
        <taxon>Bacteria</taxon>
        <taxon>Bacteria division WOR-3</taxon>
    </lineage>
</organism>
<protein>
    <recommendedName>
        <fullName evidence="2">AbiEi antitoxin C-terminal domain-containing protein</fullName>
    </recommendedName>
</protein>
<name>A0A7C0ZFU8_UNCW3</name>
<accession>A0A7C0ZFU8</accession>